<keyword evidence="2" id="KW-1185">Reference proteome</keyword>
<name>A0A1Y1WMI9_9FUNG</name>
<sequence length="160" mass="17686">MTVPKEIVLRGTGVGTGCKAVSDVDLENGTSEANGYKLISDFTSPGYIGHGVGHRDPKTGKPLPASVHIPTDGELHPERYISTAIEYEDPAAALQWRRSEFLEKYNVKRASLVRATYFEWTASAQKLVGKKFAAEECLERAAFEREVHAIENPDVPQFHD</sequence>
<dbReference type="GeneID" id="63802951"/>
<organism evidence="1 2">
    <name type="scientific">Linderina pennispora</name>
    <dbReference type="NCBI Taxonomy" id="61395"/>
    <lineage>
        <taxon>Eukaryota</taxon>
        <taxon>Fungi</taxon>
        <taxon>Fungi incertae sedis</taxon>
        <taxon>Zoopagomycota</taxon>
        <taxon>Kickxellomycotina</taxon>
        <taxon>Kickxellomycetes</taxon>
        <taxon>Kickxellales</taxon>
        <taxon>Kickxellaceae</taxon>
        <taxon>Linderina</taxon>
    </lineage>
</organism>
<comment type="caution">
    <text evidence="1">The sequence shown here is derived from an EMBL/GenBank/DDBJ whole genome shotgun (WGS) entry which is preliminary data.</text>
</comment>
<proteinExistence type="predicted"/>
<evidence type="ECO:0000313" key="1">
    <source>
        <dbReference type="EMBL" id="ORX74771.1"/>
    </source>
</evidence>
<dbReference type="OrthoDB" id="5537446at2759"/>
<dbReference type="RefSeq" id="XP_040747982.1">
    <property type="nucleotide sequence ID" value="XM_040886303.1"/>
</dbReference>
<dbReference type="EMBL" id="MCFD01000001">
    <property type="protein sequence ID" value="ORX74771.1"/>
    <property type="molecule type" value="Genomic_DNA"/>
</dbReference>
<dbReference type="AlphaFoldDB" id="A0A1Y1WMI9"/>
<evidence type="ECO:0000313" key="2">
    <source>
        <dbReference type="Proteomes" id="UP000193922"/>
    </source>
</evidence>
<gene>
    <name evidence="1" type="ORF">DL89DRAFT_264576</name>
</gene>
<protein>
    <submittedName>
        <fullName evidence="1">Uncharacterized protein</fullName>
    </submittedName>
</protein>
<dbReference type="Proteomes" id="UP000193922">
    <property type="component" value="Unassembled WGS sequence"/>
</dbReference>
<reference evidence="1 2" key="1">
    <citation type="submission" date="2016-07" db="EMBL/GenBank/DDBJ databases">
        <title>Pervasive Adenine N6-methylation of Active Genes in Fungi.</title>
        <authorList>
            <consortium name="DOE Joint Genome Institute"/>
            <person name="Mondo S.J."/>
            <person name="Dannebaum R.O."/>
            <person name="Kuo R.C."/>
            <person name="Labutti K."/>
            <person name="Haridas S."/>
            <person name="Kuo A."/>
            <person name="Salamov A."/>
            <person name="Ahrendt S.R."/>
            <person name="Lipzen A."/>
            <person name="Sullivan W."/>
            <person name="Andreopoulos W.B."/>
            <person name="Clum A."/>
            <person name="Lindquist E."/>
            <person name="Daum C."/>
            <person name="Ramamoorthy G.K."/>
            <person name="Gryganskyi A."/>
            <person name="Culley D."/>
            <person name="Magnuson J.K."/>
            <person name="James T.Y."/>
            <person name="O'Malley M.A."/>
            <person name="Stajich J.E."/>
            <person name="Spatafora J.W."/>
            <person name="Visel A."/>
            <person name="Grigoriev I.V."/>
        </authorList>
    </citation>
    <scope>NUCLEOTIDE SEQUENCE [LARGE SCALE GENOMIC DNA]</scope>
    <source>
        <strain evidence="1 2">ATCC 12442</strain>
    </source>
</reference>
<accession>A0A1Y1WMI9</accession>